<evidence type="ECO:0000313" key="3">
    <source>
        <dbReference type="Ensembl" id="ENSPANP00000055758.1"/>
    </source>
</evidence>
<dbReference type="GO" id="GO:0070530">
    <property type="term" value="F:K63-linked polyubiquitin modification-dependent protein binding"/>
    <property type="evidence" value="ECO:0007669"/>
    <property type="project" value="TreeGrafter"/>
</dbReference>
<feature type="domain" description="FAAP20 FANCA interaction" evidence="2">
    <location>
        <begin position="218"/>
        <end position="322"/>
    </location>
</feature>
<organism evidence="3 4">
    <name type="scientific">Papio anubis</name>
    <name type="common">Olive baboon</name>
    <dbReference type="NCBI Taxonomy" id="9555"/>
    <lineage>
        <taxon>Eukaryota</taxon>
        <taxon>Metazoa</taxon>
        <taxon>Chordata</taxon>
        <taxon>Craniata</taxon>
        <taxon>Vertebrata</taxon>
        <taxon>Euteleostomi</taxon>
        <taxon>Mammalia</taxon>
        <taxon>Eutheria</taxon>
        <taxon>Euarchontoglires</taxon>
        <taxon>Primates</taxon>
        <taxon>Haplorrhini</taxon>
        <taxon>Catarrhini</taxon>
        <taxon>Cercopithecidae</taxon>
        <taxon>Cercopithecinae</taxon>
        <taxon>Papio</taxon>
    </lineage>
</organism>
<dbReference type="Proteomes" id="UP000028761">
    <property type="component" value="Chromosome 1"/>
</dbReference>
<dbReference type="PANTHER" id="PTHR37862:SF1">
    <property type="entry name" value="FANCONI ANEMIA CORE COMPLEX-ASSOCIATED PROTEIN 20"/>
    <property type="match status" value="1"/>
</dbReference>
<dbReference type="InterPro" id="IPR031491">
    <property type="entry name" value="FANCA_interact"/>
</dbReference>
<feature type="region of interest" description="Disordered" evidence="1">
    <location>
        <begin position="502"/>
        <end position="541"/>
    </location>
</feature>
<dbReference type="GeneTree" id="ENSGT00390000010531"/>
<reference evidence="3" key="2">
    <citation type="submission" date="2025-08" db="UniProtKB">
        <authorList>
            <consortium name="Ensembl"/>
        </authorList>
    </citation>
    <scope>IDENTIFICATION</scope>
</reference>
<reference evidence="3 4" key="1">
    <citation type="submission" date="2012-03" db="EMBL/GenBank/DDBJ databases">
        <title>Whole Genome Assembly of Papio anubis.</title>
        <authorList>
            <person name="Liu Y.L."/>
            <person name="Abraham K.A."/>
            <person name="Akbar H.A."/>
            <person name="Ali S.A."/>
            <person name="Anosike U.A."/>
            <person name="Aqrawi P.A."/>
            <person name="Arias F.A."/>
            <person name="Attaway T.A."/>
            <person name="Awwad R.A."/>
            <person name="Babu C.B."/>
            <person name="Bandaranaike D.B."/>
            <person name="Battles P.B."/>
            <person name="Bell A.B."/>
            <person name="Beltran B.B."/>
            <person name="Berhane-Mersha D.B."/>
            <person name="Bess C.B."/>
            <person name="Bickham C.B."/>
            <person name="Bolden T.B."/>
            <person name="Carter K.C."/>
            <person name="Chau D.C."/>
            <person name="Chavez A.C."/>
            <person name="Clerc-Blankenburg K.C."/>
            <person name="Coyle M.C."/>
            <person name="Dao M.D."/>
            <person name="Davila M.L.D."/>
            <person name="Davy-Carroll L.D."/>
            <person name="Denson S.D."/>
            <person name="Dinh H.D."/>
            <person name="Fernandez S.F."/>
            <person name="Fernando P.F."/>
            <person name="Forbes L.F."/>
            <person name="Francis C.F."/>
            <person name="Francisco L.F."/>
            <person name="Fu Q.F."/>
            <person name="Garcia-Iii R.G."/>
            <person name="Garrett T.G."/>
            <person name="Gross S.G."/>
            <person name="Gubbala S.G."/>
            <person name="Hirani K.H."/>
            <person name="Hogues M.H."/>
            <person name="Hollins B.H."/>
            <person name="Jackson L.J."/>
            <person name="Javaid M.J."/>
            <person name="Jhangiani S.J."/>
            <person name="Johnson A.J."/>
            <person name="Johnson B.J."/>
            <person name="Jones J.J."/>
            <person name="Joshi V.J."/>
            <person name="Kalu J.K."/>
            <person name="Khan N.K."/>
            <person name="Korchina V.K."/>
            <person name="Kovar C.K."/>
            <person name="Lago L.L."/>
            <person name="Lara F.L."/>
            <person name="Le T.-K.L."/>
            <person name="Lee S.L."/>
            <person name="Legall-Iii F.L."/>
            <person name="Lemon S.L."/>
            <person name="Liu J.L."/>
            <person name="Liu Y.-S.L."/>
            <person name="Liyanage D.L."/>
            <person name="Lopez J.L."/>
            <person name="Lorensuhewa L.L."/>
            <person name="Mata R.M."/>
            <person name="Mathew T.M."/>
            <person name="Mercado C.M."/>
            <person name="Mercado I.M."/>
            <person name="Morales K.M."/>
            <person name="Morgan M.M."/>
            <person name="Munidasa M.M."/>
            <person name="Ngo D.N."/>
            <person name="Nguyen L.N."/>
            <person name="Nguyen T.N."/>
            <person name="Nguyen N.N."/>
            <person name="Obregon M.O."/>
            <person name="Okwuonu G.O."/>
            <person name="Ongeri F.O."/>
            <person name="Onwere C.O."/>
            <person name="Osifeso I.O."/>
            <person name="Parra A.P."/>
            <person name="Patil S.P."/>
            <person name="Perez A.P."/>
            <person name="Perez Y.P."/>
            <person name="Pham C.P."/>
            <person name="Pu L.-L.P."/>
            <person name="Puazo M.P."/>
            <person name="Quiroz J.Q."/>
            <person name="Rouhana J.R."/>
            <person name="Ruiz M.R."/>
            <person name="Ruiz S.-J.R."/>
            <person name="Saada N.S."/>
            <person name="Santibanez J.S."/>
            <person name="Scheel M.S."/>
            <person name="Schneider B.S."/>
            <person name="Simmons D.S."/>
            <person name="Sisson I.S."/>
            <person name="Tang L.-Y.T."/>
            <person name="Thornton R.T."/>
            <person name="Tisius J.T."/>
            <person name="Toledanes G.T."/>
            <person name="Trejos Z.T."/>
            <person name="Usmani K.U."/>
            <person name="Varghese R.V."/>
            <person name="Vattathil S.V."/>
            <person name="Vee V.V."/>
            <person name="Walker D.W."/>
            <person name="Weissenberger G.W."/>
            <person name="White C.W."/>
            <person name="Williams A.W."/>
            <person name="Woodworth J.W."/>
            <person name="Wright R.W."/>
            <person name="Zhu Y.Z."/>
            <person name="Han Y.H."/>
            <person name="Newsham I.N."/>
            <person name="Nazareth L.N."/>
            <person name="Worley K.W."/>
            <person name="Muzny D.M."/>
            <person name="Rogers J.R."/>
            <person name="Gibbs R.G."/>
        </authorList>
    </citation>
    <scope>NUCLEOTIDE SEQUENCE [LARGE SCALE GENOMIC DNA]</scope>
</reference>
<feature type="region of interest" description="Disordered" evidence="1">
    <location>
        <begin position="294"/>
        <end position="319"/>
    </location>
</feature>
<protein>
    <recommendedName>
        <fullName evidence="2">FAAP20 FANCA interaction domain-containing protein</fullName>
    </recommendedName>
</protein>
<dbReference type="GO" id="GO:0006974">
    <property type="term" value="P:DNA damage response"/>
    <property type="evidence" value="ECO:0007669"/>
    <property type="project" value="TreeGrafter"/>
</dbReference>
<evidence type="ECO:0000256" key="1">
    <source>
        <dbReference type="SAM" id="MobiDB-lite"/>
    </source>
</evidence>
<sequence>PPAPHAWAPPPSRQAPLCGAGRRNSGLSFPTGWDQGPWGSEWLGGGRPHCSGLGAGPGAGAGPALTSARRAGSDGSGAEAAAGAEPPEAAPSGRVRPRAGRGRGRFSRCHVLPGAPAGLPLSSPPSTIPFPPFPFHPSFPILPWAPPSPSIHPFHPIPCCPPLCPSTSTIQFPPICPLAPDLPGPPPWPFPHLGTPAPFSVRPRPSGGRPWFLLGGDERERLWAELLRTVSPELTLDHEVPPLPAFPGQEPRCGPEPTEAFTVGPKTFSWTPFPPDLWSPGRSYRLLRGAGGHLESPARSLPQRPAPDPCRAPRVEQQPSVEGAALRRCPMCQKEFGPRTLHAPFPGGAGQCIEFCFRGKCAPWKLHDSPSAGSPWPPRHRLSSKFLQHEAGLPGPRCEGPFCSQQRLPTLPFVVSAQASVPGRPWSRAQPGMHMRWLRIQLKGQSRMSTTETQRPHTDSSVDSSNGLMYSKPSNSDWSILFMASLWAKVAGGGGMTCVHSLWGGESHSQKNPPPTPTGERTPGGRDSRAGRVTSRPRCRPAMGLLGAGGAPGFPHPVGLTHRLGSAARARW</sequence>
<dbReference type="Pfam" id="PF15751">
    <property type="entry name" value="FANCA_interact"/>
    <property type="match status" value="1"/>
</dbReference>
<dbReference type="Ensembl" id="ENSPANT00000081652.1">
    <property type="protein sequence ID" value="ENSPANP00000055758.1"/>
    <property type="gene ID" value="ENSPANG00000012880.3"/>
</dbReference>
<feature type="compositionally biased region" description="Basic residues" evidence="1">
    <location>
        <begin position="95"/>
        <end position="106"/>
    </location>
</feature>
<feature type="compositionally biased region" description="Gly residues" evidence="1">
    <location>
        <begin position="42"/>
        <end position="61"/>
    </location>
</feature>
<dbReference type="GO" id="GO:0043240">
    <property type="term" value="C:Fanconi anaemia nuclear complex"/>
    <property type="evidence" value="ECO:0007669"/>
    <property type="project" value="TreeGrafter"/>
</dbReference>
<dbReference type="PANTHER" id="PTHR37862">
    <property type="entry name" value="FANCONI ANEMIA CORE COMPLEX-ASSOCIATED PROTEIN 20"/>
    <property type="match status" value="1"/>
</dbReference>
<keyword evidence="4" id="KW-1185">Reference proteome</keyword>
<feature type="compositionally biased region" description="Pro residues" evidence="1">
    <location>
        <begin position="1"/>
        <end position="13"/>
    </location>
</feature>
<dbReference type="InterPro" id="IPR052689">
    <property type="entry name" value="FA_core_complex_assoc"/>
</dbReference>
<proteinExistence type="predicted"/>
<name>A0A8I5NY27_PAPAN</name>
<feature type="region of interest" description="Disordered" evidence="1">
    <location>
        <begin position="1"/>
        <end position="106"/>
    </location>
</feature>
<evidence type="ECO:0000313" key="4">
    <source>
        <dbReference type="Proteomes" id="UP000028761"/>
    </source>
</evidence>
<feature type="region of interest" description="Disordered" evidence="1">
    <location>
        <begin position="445"/>
        <end position="469"/>
    </location>
</feature>
<reference evidence="3" key="3">
    <citation type="submission" date="2025-09" db="UniProtKB">
        <authorList>
            <consortium name="Ensembl"/>
        </authorList>
    </citation>
    <scope>IDENTIFICATION</scope>
</reference>
<evidence type="ECO:0000259" key="2">
    <source>
        <dbReference type="Pfam" id="PF15751"/>
    </source>
</evidence>
<dbReference type="AlphaFoldDB" id="A0A8I5NY27"/>
<accession>A0A8I5NY27</accession>
<feature type="compositionally biased region" description="Low complexity" evidence="1">
    <location>
        <begin position="76"/>
        <end position="94"/>
    </location>
</feature>